<comment type="caution">
    <text evidence="1">The sequence shown here is derived from an EMBL/GenBank/DDBJ whole genome shotgun (WGS) entry which is preliminary data.</text>
</comment>
<gene>
    <name evidence="1" type="ORF">KP509_03G001100</name>
</gene>
<dbReference type="AlphaFoldDB" id="A0A8T2V4E1"/>
<proteinExistence type="predicted"/>
<evidence type="ECO:0000313" key="2">
    <source>
        <dbReference type="Proteomes" id="UP000825935"/>
    </source>
</evidence>
<keyword evidence="2" id="KW-1185">Reference proteome</keyword>
<protein>
    <submittedName>
        <fullName evidence="1">Uncharacterized protein</fullName>
    </submittedName>
</protein>
<reference evidence="1" key="1">
    <citation type="submission" date="2021-08" db="EMBL/GenBank/DDBJ databases">
        <title>WGS assembly of Ceratopteris richardii.</title>
        <authorList>
            <person name="Marchant D.B."/>
            <person name="Chen G."/>
            <person name="Jenkins J."/>
            <person name="Shu S."/>
            <person name="Leebens-Mack J."/>
            <person name="Grimwood J."/>
            <person name="Schmutz J."/>
            <person name="Soltis P."/>
            <person name="Soltis D."/>
            <person name="Chen Z.-H."/>
        </authorList>
    </citation>
    <scope>NUCLEOTIDE SEQUENCE</scope>
    <source>
        <strain evidence="1">Whitten #5841</strain>
        <tissue evidence="1">Leaf</tissue>
    </source>
</reference>
<organism evidence="1 2">
    <name type="scientific">Ceratopteris richardii</name>
    <name type="common">Triangle waterfern</name>
    <dbReference type="NCBI Taxonomy" id="49495"/>
    <lineage>
        <taxon>Eukaryota</taxon>
        <taxon>Viridiplantae</taxon>
        <taxon>Streptophyta</taxon>
        <taxon>Embryophyta</taxon>
        <taxon>Tracheophyta</taxon>
        <taxon>Polypodiopsida</taxon>
        <taxon>Polypodiidae</taxon>
        <taxon>Polypodiales</taxon>
        <taxon>Pteridineae</taxon>
        <taxon>Pteridaceae</taxon>
        <taxon>Parkerioideae</taxon>
        <taxon>Ceratopteris</taxon>
    </lineage>
</organism>
<dbReference type="Proteomes" id="UP000825935">
    <property type="component" value="Chromosome 3"/>
</dbReference>
<evidence type="ECO:0000313" key="1">
    <source>
        <dbReference type="EMBL" id="KAH7440595.1"/>
    </source>
</evidence>
<dbReference type="EMBL" id="CM035408">
    <property type="protein sequence ID" value="KAH7440595.1"/>
    <property type="molecule type" value="Genomic_DNA"/>
</dbReference>
<accession>A0A8T2V4E1</accession>
<sequence length="154" mass="17853">MINVDDQRGFLHVSREDKSFIHCVRVQKKRERISRSLSGGSPPSDWEITINSKRNRFLQCLRRRRTEGRFECSLALIMTRGGIGLNCSRRADLCIHRIVRGGSIIKGEQLAHVLVGSSSCRELMDQRRRTTLGGNHRFRRALHVLLHQIEERRP</sequence>
<name>A0A8T2V4E1_CERRI</name>